<keyword evidence="1" id="KW-0808">Transferase</keyword>
<sequence length="193" mass="21318">MSEAPSTAHLLVERVTELSDHDMAELCEATDAAIIEGGGFGWIEPQGRAALERHFRGVLLVPERELFVARLDGMVVGSAQLVRPPRNNEAQAMGANLTHAYIAPYARGHGLARLMLRRVEERAAALGHRVLNLDVRETQHTAINLFEGMGYIRWGTHPAYARVRGQTVAGHYYYKPLEPGRGRSTDQVLGLSQ</sequence>
<feature type="domain" description="N-acetyltransferase" evidence="2">
    <location>
        <begin position="13"/>
        <end position="178"/>
    </location>
</feature>
<dbReference type="InterPro" id="IPR050769">
    <property type="entry name" value="NAT_camello-type"/>
</dbReference>
<protein>
    <submittedName>
        <fullName evidence="3">GNAT family N-acetyltransferase</fullName>
    </submittedName>
</protein>
<name>A0ABT1D3Z3_9PROT</name>
<dbReference type="RefSeq" id="WP_252953269.1">
    <property type="nucleotide sequence ID" value="NZ_JAFIRR010000064.1"/>
</dbReference>
<accession>A0ABT1D3Z3</accession>
<dbReference type="Proteomes" id="UP001523392">
    <property type="component" value="Unassembled WGS sequence"/>
</dbReference>
<dbReference type="EMBL" id="JAFIRR010000064">
    <property type="protein sequence ID" value="MCO6416649.1"/>
    <property type="molecule type" value="Genomic_DNA"/>
</dbReference>
<dbReference type="PROSITE" id="PS51186">
    <property type="entry name" value="GNAT"/>
    <property type="match status" value="1"/>
</dbReference>
<organism evidence="3 4">
    <name type="scientific">Siccirubricoccus soli</name>
    <dbReference type="NCBI Taxonomy" id="2899147"/>
    <lineage>
        <taxon>Bacteria</taxon>
        <taxon>Pseudomonadati</taxon>
        <taxon>Pseudomonadota</taxon>
        <taxon>Alphaproteobacteria</taxon>
        <taxon>Acetobacterales</taxon>
        <taxon>Roseomonadaceae</taxon>
        <taxon>Siccirubricoccus</taxon>
    </lineage>
</organism>
<comment type="caution">
    <text evidence="3">The sequence shown here is derived from an EMBL/GenBank/DDBJ whole genome shotgun (WGS) entry which is preliminary data.</text>
</comment>
<evidence type="ECO:0000313" key="4">
    <source>
        <dbReference type="Proteomes" id="UP001523392"/>
    </source>
</evidence>
<evidence type="ECO:0000256" key="1">
    <source>
        <dbReference type="ARBA" id="ARBA00022679"/>
    </source>
</evidence>
<dbReference type="Pfam" id="PF00583">
    <property type="entry name" value="Acetyltransf_1"/>
    <property type="match status" value="1"/>
</dbReference>
<keyword evidence="4" id="KW-1185">Reference proteome</keyword>
<dbReference type="Gene3D" id="3.40.630.30">
    <property type="match status" value="1"/>
</dbReference>
<proteinExistence type="predicted"/>
<evidence type="ECO:0000313" key="3">
    <source>
        <dbReference type="EMBL" id="MCO6416649.1"/>
    </source>
</evidence>
<dbReference type="PANTHER" id="PTHR13947:SF37">
    <property type="entry name" value="LD18367P"/>
    <property type="match status" value="1"/>
</dbReference>
<dbReference type="PANTHER" id="PTHR13947">
    <property type="entry name" value="GNAT FAMILY N-ACETYLTRANSFERASE"/>
    <property type="match status" value="1"/>
</dbReference>
<evidence type="ECO:0000259" key="2">
    <source>
        <dbReference type="PROSITE" id="PS51186"/>
    </source>
</evidence>
<dbReference type="SUPFAM" id="SSF55729">
    <property type="entry name" value="Acyl-CoA N-acyltransferases (Nat)"/>
    <property type="match status" value="1"/>
</dbReference>
<dbReference type="InterPro" id="IPR016181">
    <property type="entry name" value="Acyl_CoA_acyltransferase"/>
</dbReference>
<dbReference type="CDD" id="cd04301">
    <property type="entry name" value="NAT_SF"/>
    <property type="match status" value="1"/>
</dbReference>
<dbReference type="InterPro" id="IPR000182">
    <property type="entry name" value="GNAT_dom"/>
</dbReference>
<gene>
    <name evidence="3" type="ORF">JYK14_10815</name>
</gene>
<reference evidence="3 4" key="1">
    <citation type="submission" date="2021-12" db="EMBL/GenBank/DDBJ databases">
        <title>Siccirubricoccus leaddurans sp. nov., a high concentration Zn2+ tolerance bacterium.</title>
        <authorList>
            <person name="Cao Y."/>
        </authorList>
    </citation>
    <scope>NUCLEOTIDE SEQUENCE [LARGE SCALE GENOMIC DNA]</scope>
    <source>
        <strain evidence="3 4">KC 17139</strain>
    </source>
</reference>